<evidence type="ECO:0000256" key="1">
    <source>
        <dbReference type="ARBA" id="ARBA00022448"/>
    </source>
</evidence>
<dbReference type="SUPFAM" id="SSF52540">
    <property type="entry name" value="P-loop containing nucleoside triphosphate hydrolases"/>
    <property type="match status" value="1"/>
</dbReference>
<dbReference type="GO" id="GO:0016887">
    <property type="term" value="F:ATP hydrolysis activity"/>
    <property type="evidence" value="ECO:0007669"/>
    <property type="project" value="InterPro"/>
</dbReference>
<dbReference type="Gene3D" id="3.40.50.300">
    <property type="entry name" value="P-loop containing nucleotide triphosphate hydrolases"/>
    <property type="match status" value="1"/>
</dbReference>
<feature type="domain" description="Oligopeptide/dipeptide ABC transporter C-terminal" evidence="5">
    <location>
        <begin position="105"/>
        <end position="133"/>
    </location>
</feature>
<protein>
    <recommendedName>
        <fullName evidence="8">ABC transporter domain-containing protein</fullName>
    </recommendedName>
</protein>
<evidence type="ECO:0000256" key="3">
    <source>
        <dbReference type="ARBA" id="ARBA00022840"/>
    </source>
</evidence>
<evidence type="ECO:0008006" key="8">
    <source>
        <dbReference type="Google" id="ProtNLM"/>
    </source>
</evidence>
<gene>
    <name evidence="6" type="ORF">Zmor_012044</name>
</gene>
<comment type="caution">
    <text evidence="6">The sequence shown here is derived from an EMBL/GenBank/DDBJ whole genome shotgun (WGS) entry which is preliminary data.</text>
</comment>
<evidence type="ECO:0000259" key="5">
    <source>
        <dbReference type="Pfam" id="PF08352"/>
    </source>
</evidence>
<sequence length="194" mass="22361">MRYIILKTFRVVGLTSNVITQYPNELTSAQMTRIALARALVVQPKLIIVDEPTSALDATFSVIYLDLLKKIRDEFGISLIIIDNDIHFARQYADRIAIMNNGRVVEVAETNEILTRPLHAYTQKMVEALPIMKIDYVRPDIVPFKRLSKIDYLVDIPITMEVFPDHFAYLRDNEFDAIQKKYATNKKVEQKGND</sequence>
<keyword evidence="1" id="KW-0813">Transport</keyword>
<name>A0AA38LZX6_9CUCU</name>
<reference evidence="6" key="1">
    <citation type="journal article" date="2023" name="G3 (Bethesda)">
        <title>Whole genome assemblies of Zophobas morio and Tenebrio molitor.</title>
        <authorList>
            <person name="Kaur S."/>
            <person name="Stinson S.A."/>
            <person name="diCenzo G.C."/>
        </authorList>
    </citation>
    <scope>NUCLEOTIDE SEQUENCE</scope>
    <source>
        <strain evidence="6">QUZm001</strain>
    </source>
</reference>
<evidence type="ECO:0000313" key="6">
    <source>
        <dbReference type="EMBL" id="KAJ3616126.1"/>
    </source>
</evidence>
<dbReference type="Pfam" id="PF08352">
    <property type="entry name" value="oligo_HPY"/>
    <property type="match status" value="1"/>
</dbReference>
<dbReference type="InterPro" id="IPR027417">
    <property type="entry name" value="P-loop_NTPase"/>
</dbReference>
<dbReference type="PANTHER" id="PTHR43776">
    <property type="entry name" value="TRANSPORT ATP-BINDING PROTEIN"/>
    <property type="match status" value="1"/>
</dbReference>
<dbReference type="InterPro" id="IPR050319">
    <property type="entry name" value="ABC_transp_ATP-bind"/>
</dbReference>
<accession>A0AA38LZX6</accession>
<feature type="domain" description="ABC transporter" evidence="4">
    <location>
        <begin position="5"/>
        <end position="54"/>
    </location>
</feature>
<organism evidence="6 7">
    <name type="scientific">Zophobas morio</name>
    <dbReference type="NCBI Taxonomy" id="2755281"/>
    <lineage>
        <taxon>Eukaryota</taxon>
        <taxon>Metazoa</taxon>
        <taxon>Ecdysozoa</taxon>
        <taxon>Arthropoda</taxon>
        <taxon>Hexapoda</taxon>
        <taxon>Insecta</taxon>
        <taxon>Pterygota</taxon>
        <taxon>Neoptera</taxon>
        <taxon>Endopterygota</taxon>
        <taxon>Coleoptera</taxon>
        <taxon>Polyphaga</taxon>
        <taxon>Cucujiformia</taxon>
        <taxon>Tenebrionidae</taxon>
        <taxon>Zophobas</taxon>
    </lineage>
</organism>
<dbReference type="EMBL" id="JALNTZ010003734">
    <property type="protein sequence ID" value="KAJ3616126.1"/>
    <property type="molecule type" value="Genomic_DNA"/>
</dbReference>
<dbReference type="Proteomes" id="UP001168821">
    <property type="component" value="Unassembled WGS sequence"/>
</dbReference>
<proteinExistence type="predicted"/>
<keyword evidence="3" id="KW-0067">ATP-binding</keyword>
<evidence type="ECO:0000313" key="7">
    <source>
        <dbReference type="Proteomes" id="UP001168821"/>
    </source>
</evidence>
<dbReference type="InterPro" id="IPR013563">
    <property type="entry name" value="Oligopep_ABC_C"/>
</dbReference>
<dbReference type="GO" id="GO:0005524">
    <property type="term" value="F:ATP binding"/>
    <property type="evidence" value="ECO:0007669"/>
    <property type="project" value="UniProtKB-KW"/>
</dbReference>
<dbReference type="Pfam" id="PF00005">
    <property type="entry name" value="ABC_tran"/>
    <property type="match status" value="1"/>
</dbReference>
<keyword evidence="2" id="KW-0547">Nucleotide-binding</keyword>
<evidence type="ECO:0000259" key="4">
    <source>
        <dbReference type="Pfam" id="PF00005"/>
    </source>
</evidence>
<evidence type="ECO:0000256" key="2">
    <source>
        <dbReference type="ARBA" id="ARBA00022741"/>
    </source>
</evidence>
<dbReference type="GO" id="GO:0015833">
    <property type="term" value="P:peptide transport"/>
    <property type="evidence" value="ECO:0007669"/>
    <property type="project" value="InterPro"/>
</dbReference>
<keyword evidence="7" id="KW-1185">Reference proteome</keyword>
<dbReference type="AlphaFoldDB" id="A0AA38LZX6"/>
<dbReference type="InterPro" id="IPR003439">
    <property type="entry name" value="ABC_transporter-like_ATP-bd"/>
</dbReference>